<evidence type="ECO:0000313" key="3">
    <source>
        <dbReference type="EMBL" id="OAF66062.1"/>
    </source>
</evidence>
<name>A0A177AX35_9BILA</name>
<feature type="non-terminal residue" evidence="3">
    <location>
        <position position="1"/>
    </location>
</feature>
<dbReference type="EMBL" id="LWCA01001049">
    <property type="protein sequence ID" value="OAF66062.1"/>
    <property type="molecule type" value="Genomic_DNA"/>
</dbReference>
<protein>
    <submittedName>
        <fullName evidence="3">Uncharacterized protein</fullName>
    </submittedName>
</protein>
<comment type="caution">
    <text evidence="3">The sequence shown here is derived from an EMBL/GenBank/DDBJ whole genome shotgun (WGS) entry which is preliminary data.</text>
</comment>
<evidence type="ECO:0000256" key="2">
    <source>
        <dbReference type="SAM" id="Phobius"/>
    </source>
</evidence>
<evidence type="ECO:0000313" key="4">
    <source>
        <dbReference type="Proteomes" id="UP000078046"/>
    </source>
</evidence>
<proteinExistence type="predicted"/>
<reference evidence="3 4" key="1">
    <citation type="submission" date="2016-04" db="EMBL/GenBank/DDBJ databases">
        <title>The genome of Intoshia linei affirms orthonectids as highly simplified spiralians.</title>
        <authorList>
            <person name="Mikhailov K.V."/>
            <person name="Slusarev G.S."/>
            <person name="Nikitin M.A."/>
            <person name="Logacheva M.D."/>
            <person name="Penin A."/>
            <person name="Aleoshin V."/>
            <person name="Panchin Y.V."/>
        </authorList>
    </citation>
    <scope>NUCLEOTIDE SEQUENCE [LARGE SCALE GENOMIC DNA]</scope>
    <source>
        <strain evidence="3">Intl2013</strain>
        <tissue evidence="3">Whole animal</tissue>
    </source>
</reference>
<dbReference type="Proteomes" id="UP000078046">
    <property type="component" value="Unassembled WGS sequence"/>
</dbReference>
<feature type="transmembrane region" description="Helical" evidence="2">
    <location>
        <begin position="87"/>
        <end position="108"/>
    </location>
</feature>
<dbReference type="AlphaFoldDB" id="A0A177AX35"/>
<evidence type="ECO:0000256" key="1">
    <source>
        <dbReference type="SAM" id="Coils"/>
    </source>
</evidence>
<keyword evidence="4" id="KW-1185">Reference proteome</keyword>
<sequence>CNMIFCCDHEYLNAQCEVCTLCTAQCIPMCKRSFEDNLLTQPTYYLLNDAACRRCKLDTLFPVDIMFLLCISYLDIFERYWKINFNIFNNFLIYISVVYPVISCIYFIKSKFIWFFNTTKNENFDKMYLQIMLDIPRNMFNLTRIISNSKCDLSQCEDVDSVTNDSVNVSNFSVIDKRKETKKSVKSSMSKKSSKDVLNENLNISNSPTKKMATINPSNVSLVDMSENSINTNSEYDDCALFESKTSLNDSSDSLIWDENLYNNDCSINVSSITDVNVAKKIIKDLHRSLTRRVLSEKRLLAEISRLQNSLKEQKNEHERCLKVPCIYPFNTHIDCKNKIDHLNNVTENLENQLIECKYEYDENIKNKNNTNTNWEKRFDALKGKNMKIYKKNINLKNTLRQTVRSKNQILFAYGDACRFIANQKEKIMLLSNGLYNHSQHYQINRYQLQQNNFPIRSPNLWQNSLQVTNSTPVNGTTANFNKHYDQSTSNTSVPNVDVFVPPPNIHLMVGSTLMSQPVTNTDNQKFSLNFTSPEYILFNCDKPISNSVKLNETFPIHRNNDVSNLNSTFDNISLSTSFIENQQLVKSQFQDFFDNKNIPTN</sequence>
<keyword evidence="2" id="KW-0472">Membrane</keyword>
<keyword evidence="2" id="KW-1133">Transmembrane helix</keyword>
<keyword evidence="1" id="KW-0175">Coiled coil</keyword>
<keyword evidence="2" id="KW-0812">Transmembrane</keyword>
<organism evidence="3 4">
    <name type="scientific">Intoshia linei</name>
    <dbReference type="NCBI Taxonomy" id="1819745"/>
    <lineage>
        <taxon>Eukaryota</taxon>
        <taxon>Metazoa</taxon>
        <taxon>Spiralia</taxon>
        <taxon>Lophotrochozoa</taxon>
        <taxon>Mesozoa</taxon>
        <taxon>Orthonectida</taxon>
        <taxon>Rhopaluridae</taxon>
        <taxon>Intoshia</taxon>
    </lineage>
</organism>
<feature type="coiled-coil region" evidence="1">
    <location>
        <begin position="297"/>
        <end position="353"/>
    </location>
</feature>
<accession>A0A177AX35</accession>
<gene>
    <name evidence="3" type="ORF">A3Q56_06183</name>
</gene>